<comment type="caution">
    <text evidence="1">The sequence shown here is derived from an EMBL/GenBank/DDBJ whole genome shotgun (WGS) entry which is preliminary data.</text>
</comment>
<keyword evidence="2" id="KW-1185">Reference proteome</keyword>
<organism evidence="1 2">
    <name type="scientific">Portunus trituberculatus</name>
    <name type="common">Swimming crab</name>
    <name type="synonym">Neptunus trituberculatus</name>
    <dbReference type="NCBI Taxonomy" id="210409"/>
    <lineage>
        <taxon>Eukaryota</taxon>
        <taxon>Metazoa</taxon>
        <taxon>Ecdysozoa</taxon>
        <taxon>Arthropoda</taxon>
        <taxon>Crustacea</taxon>
        <taxon>Multicrustacea</taxon>
        <taxon>Malacostraca</taxon>
        <taxon>Eumalacostraca</taxon>
        <taxon>Eucarida</taxon>
        <taxon>Decapoda</taxon>
        <taxon>Pleocyemata</taxon>
        <taxon>Brachyura</taxon>
        <taxon>Eubrachyura</taxon>
        <taxon>Portunoidea</taxon>
        <taxon>Portunidae</taxon>
        <taxon>Portuninae</taxon>
        <taxon>Portunus</taxon>
    </lineage>
</organism>
<evidence type="ECO:0000313" key="1">
    <source>
        <dbReference type="EMBL" id="MPC92266.1"/>
    </source>
</evidence>
<gene>
    <name evidence="1" type="ORF">E2C01_087344</name>
</gene>
<evidence type="ECO:0000313" key="2">
    <source>
        <dbReference type="Proteomes" id="UP000324222"/>
    </source>
</evidence>
<reference evidence="1 2" key="1">
    <citation type="submission" date="2019-05" db="EMBL/GenBank/DDBJ databases">
        <title>Another draft genome of Portunus trituberculatus and its Hox gene families provides insights of decapod evolution.</title>
        <authorList>
            <person name="Jeong J.-H."/>
            <person name="Song I."/>
            <person name="Kim S."/>
            <person name="Choi T."/>
            <person name="Kim D."/>
            <person name="Ryu S."/>
            <person name="Kim W."/>
        </authorList>
    </citation>
    <scope>NUCLEOTIDE SEQUENCE [LARGE SCALE GENOMIC DNA]</scope>
    <source>
        <tissue evidence="1">Muscle</tissue>
    </source>
</reference>
<dbReference type="Proteomes" id="UP000324222">
    <property type="component" value="Unassembled WGS sequence"/>
</dbReference>
<proteinExistence type="predicted"/>
<sequence length="9" mass="1029">MVRRRGLAA</sequence>
<accession>A0A5B7JDT3</accession>
<name>A0A5B7JDT3_PORTR</name>
<dbReference type="EMBL" id="VSRR010090650">
    <property type="protein sequence ID" value="MPC92266.1"/>
    <property type="molecule type" value="Genomic_DNA"/>
</dbReference>
<protein>
    <submittedName>
        <fullName evidence="1">Uncharacterized protein</fullName>
    </submittedName>
</protein>